<dbReference type="HOGENOM" id="CLU_1182895_0_0_2"/>
<gene>
    <name evidence="1" type="ordered locus">Metbo_1763</name>
</gene>
<keyword evidence="2" id="KW-1185">Reference proteome</keyword>
<reference evidence="2" key="1">
    <citation type="submission" date="2011-02" db="EMBL/GenBank/DDBJ databases">
        <title>Complete sequence of Methanobacterium sp. AL-21.</title>
        <authorList>
            <consortium name="US DOE Joint Genome Institute"/>
            <person name="Lucas S."/>
            <person name="Copeland A."/>
            <person name="Lapidus A."/>
            <person name="Cheng J.-F."/>
            <person name="Goodwin L."/>
            <person name="Pitluck S."/>
            <person name="Chertkov O."/>
            <person name="Detter J.C."/>
            <person name="Han C."/>
            <person name="Tapia R."/>
            <person name="Land M."/>
            <person name="Hauser L."/>
            <person name="Kyrpides N."/>
            <person name="Ivanova N."/>
            <person name="Mikhailova N."/>
            <person name="Pagani I."/>
            <person name="Cadillo-Quiroz H."/>
            <person name="Imachi H."/>
            <person name="Zinder S."/>
            <person name="Liu W."/>
            <person name="Woyke T."/>
        </authorList>
    </citation>
    <scope>NUCLEOTIDE SEQUENCE [LARGE SCALE GENOMIC DNA]</scope>
    <source>
        <strain evidence="2">AL-21</strain>
    </source>
</reference>
<dbReference type="PANTHER" id="PTHR37954:SF3">
    <property type="entry name" value="DUF169 DOMAIN-CONTAINING PROTEIN"/>
    <property type="match status" value="1"/>
</dbReference>
<organism evidence="1 2">
    <name type="scientific">Methanobacterium lacus (strain AL-21)</name>
    <dbReference type="NCBI Taxonomy" id="877455"/>
    <lineage>
        <taxon>Archaea</taxon>
        <taxon>Methanobacteriati</taxon>
        <taxon>Methanobacteriota</taxon>
        <taxon>Methanomada group</taxon>
        <taxon>Methanobacteria</taxon>
        <taxon>Methanobacteriales</taxon>
        <taxon>Methanobacteriaceae</taxon>
        <taxon>Methanobacterium</taxon>
    </lineage>
</organism>
<dbReference type="Proteomes" id="UP000007490">
    <property type="component" value="Chromosome"/>
</dbReference>
<evidence type="ECO:0000313" key="2">
    <source>
        <dbReference type="Proteomes" id="UP000007490"/>
    </source>
</evidence>
<dbReference type="eggNOG" id="arCOG02289">
    <property type="taxonomic scope" value="Archaea"/>
</dbReference>
<reference evidence="1 2" key="2">
    <citation type="journal article" date="2014" name="Int. J. Syst. Evol. Microbiol.">
        <title>Methanobacterium paludis sp. nov. and a novel strain of Methanobacterium lacus isolated from northern peatlands.</title>
        <authorList>
            <person name="Cadillo-Quiroz H."/>
            <person name="Brauer S.L."/>
            <person name="Goodson N."/>
            <person name="Yavitt J.B."/>
            <person name="Zinder S.H."/>
        </authorList>
    </citation>
    <scope>NUCLEOTIDE SEQUENCE [LARGE SCALE GENOMIC DNA]</scope>
    <source>
        <strain evidence="1 2">AL-21</strain>
    </source>
</reference>
<protein>
    <recommendedName>
        <fullName evidence="3">DUF169 domain-containing protein</fullName>
    </recommendedName>
</protein>
<dbReference type="RefSeq" id="WP_013645337.1">
    <property type="nucleotide sequence ID" value="NC_015216.1"/>
</dbReference>
<dbReference type="EMBL" id="CP002551">
    <property type="protein sequence ID" value="ADZ09986.1"/>
    <property type="molecule type" value="Genomic_DNA"/>
</dbReference>
<dbReference type="GeneID" id="10278220"/>
<dbReference type="STRING" id="877455.Metbo_1763"/>
<name>F0TA36_METLA</name>
<proteinExistence type="predicted"/>
<dbReference type="AlphaFoldDB" id="F0TA36"/>
<dbReference type="KEGG" id="mel:Metbo_1763"/>
<evidence type="ECO:0008006" key="3">
    <source>
        <dbReference type="Google" id="ProtNLM"/>
    </source>
</evidence>
<accession>F0TA36</accession>
<dbReference type="InterPro" id="IPR003748">
    <property type="entry name" value="DUF169"/>
</dbReference>
<dbReference type="Pfam" id="PF02596">
    <property type="entry name" value="DUF169"/>
    <property type="match status" value="1"/>
</dbReference>
<dbReference type="PANTHER" id="PTHR37954">
    <property type="entry name" value="BLL4979 PROTEIN"/>
    <property type="match status" value="1"/>
</dbReference>
<sequence length="232" mass="25909">MVELKKQSELFKNLLELKYEPVAVIFTNDQVSTGKYEKTPICRAIKLASEGGCYIVDKETSTCPGGSRYCGFSGTPTMDEKRRLQNFLTRGEKLTSSIVSFERMQKLSVEPPTGLSDRIIICPLSLAEKRPDVVLFLVNPEQACRLVTLDTYWDGLSPDQRIIGALCQTSISYSLMTGNTNLSMGDWTARHHQEFDPDILFLSIPYERMDNLIKAVPKCSAGDASVLLPDDL</sequence>
<evidence type="ECO:0000313" key="1">
    <source>
        <dbReference type="EMBL" id="ADZ09986.1"/>
    </source>
</evidence>